<proteinExistence type="predicted"/>
<accession>A0A1H3M293</accession>
<keyword evidence="3" id="KW-1185">Reference proteome</keyword>
<protein>
    <submittedName>
        <fullName evidence="2">Uncharacterized protein</fullName>
    </submittedName>
</protein>
<evidence type="ECO:0000313" key="2">
    <source>
        <dbReference type="EMBL" id="SDY70703.1"/>
    </source>
</evidence>
<gene>
    <name evidence="2" type="ORF">SAMN05421504_106459</name>
</gene>
<name>A0A1H3M293_9PSEU</name>
<dbReference type="AlphaFoldDB" id="A0A1H3M293"/>
<reference evidence="2 3" key="1">
    <citation type="submission" date="2016-10" db="EMBL/GenBank/DDBJ databases">
        <authorList>
            <person name="de Groot N.N."/>
        </authorList>
    </citation>
    <scope>NUCLEOTIDE SEQUENCE [LARGE SCALE GENOMIC DNA]</scope>
    <source>
        <strain evidence="2 3">CPCC 202699</strain>
    </source>
</reference>
<dbReference type="EMBL" id="FNON01000006">
    <property type="protein sequence ID" value="SDY70703.1"/>
    <property type="molecule type" value="Genomic_DNA"/>
</dbReference>
<dbReference type="Proteomes" id="UP000199515">
    <property type="component" value="Unassembled WGS sequence"/>
</dbReference>
<sequence>MIKKAVLVAAFAGLAAVVSPVAGHAQPEIAGNVQLNADTAVLHGLKGTYQGDGTDIALGGCVAAGTDGLSAPKTARFASPVLTFDHYDFGPLIGVPGNVTAEAKLKPGTKPGRYPLVLECEGKSYRATFSVTKGQVAKVPSGSARAGDGSMATY</sequence>
<dbReference type="RefSeq" id="WP_245757555.1">
    <property type="nucleotide sequence ID" value="NZ_FNON01000006.1"/>
</dbReference>
<keyword evidence="1" id="KW-0732">Signal</keyword>
<feature type="signal peptide" evidence="1">
    <location>
        <begin position="1"/>
        <end position="25"/>
    </location>
</feature>
<dbReference type="STRING" id="589385.SAMN05421504_106459"/>
<organism evidence="2 3">
    <name type="scientific">Amycolatopsis xylanica</name>
    <dbReference type="NCBI Taxonomy" id="589385"/>
    <lineage>
        <taxon>Bacteria</taxon>
        <taxon>Bacillati</taxon>
        <taxon>Actinomycetota</taxon>
        <taxon>Actinomycetes</taxon>
        <taxon>Pseudonocardiales</taxon>
        <taxon>Pseudonocardiaceae</taxon>
        <taxon>Amycolatopsis</taxon>
    </lineage>
</organism>
<feature type="chain" id="PRO_5011719541" evidence="1">
    <location>
        <begin position="26"/>
        <end position="154"/>
    </location>
</feature>
<evidence type="ECO:0000256" key="1">
    <source>
        <dbReference type="SAM" id="SignalP"/>
    </source>
</evidence>
<evidence type="ECO:0000313" key="3">
    <source>
        <dbReference type="Proteomes" id="UP000199515"/>
    </source>
</evidence>